<accession>A0AAD1RA29</accession>
<sequence length="78" mass="9061">VRDRIQTSKKANENPPQYRHWYAPILPYNNGSDPHSPPLLTLILQQPLPRYEGTGNLTLNFCNSIVPYEPKHDEDIDY</sequence>
<dbReference type="Proteomes" id="UP001295444">
    <property type="component" value="Chromosome 01"/>
</dbReference>
<reference evidence="1" key="1">
    <citation type="submission" date="2022-03" db="EMBL/GenBank/DDBJ databases">
        <authorList>
            <person name="Alioto T."/>
            <person name="Alioto T."/>
            <person name="Gomez Garrido J."/>
        </authorList>
    </citation>
    <scope>NUCLEOTIDE SEQUENCE</scope>
</reference>
<evidence type="ECO:0000313" key="2">
    <source>
        <dbReference type="Proteomes" id="UP001295444"/>
    </source>
</evidence>
<proteinExistence type="predicted"/>
<dbReference type="AlphaFoldDB" id="A0AAD1RA29"/>
<organism evidence="1 2">
    <name type="scientific">Pelobates cultripes</name>
    <name type="common">Western spadefoot toad</name>
    <dbReference type="NCBI Taxonomy" id="61616"/>
    <lineage>
        <taxon>Eukaryota</taxon>
        <taxon>Metazoa</taxon>
        <taxon>Chordata</taxon>
        <taxon>Craniata</taxon>
        <taxon>Vertebrata</taxon>
        <taxon>Euteleostomi</taxon>
        <taxon>Amphibia</taxon>
        <taxon>Batrachia</taxon>
        <taxon>Anura</taxon>
        <taxon>Pelobatoidea</taxon>
        <taxon>Pelobatidae</taxon>
        <taxon>Pelobates</taxon>
    </lineage>
</organism>
<feature type="non-terminal residue" evidence="1">
    <location>
        <position position="1"/>
    </location>
</feature>
<protein>
    <submittedName>
        <fullName evidence="1">Uncharacterized protein</fullName>
    </submittedName>
</protein>
<gene>
    <name evidence="1" type="ORF">PECUL_23A037156</name>
</gene>
<dbReference type="EMBL" id="OW240912">
    <property type="protein sequence ID" value="CAH2225516.1"/>
    <property type="molecule type" value="Genomic_DNA"/>
</dbReference>
<name>A0AAD1RA29_PELCU</name>
<keyword evidence="2" id="KW-1185">Reference proteome</keyword>
<evidence type="ECO:0000313" key="1">
    <source>
        <dbReference type="EMBL" id="CAH2225516.1"/>
    </source>
</evidence>